<name>A0A378IX04_9GAMM</name>
<proteinExistence type="predicted"/>
<accession>A0A378IX04</accession>
<evidence type="ECO:0000313" key="3">
    <source>
        <dbReference type="Proteomes" id="UP000254033"/>
    </source>
</evidence>
<gene>
    <name evidence="2" type="ORF">NCTC11978_02202</name>
</gene>
<evidence type="ECO:0000259" key="1">
    <source>
        <dbReference type="Pfam" id="PF06048"/>
    </source>
</evidence>
<sequence length="593" mass="65127">MNYPNVSSSNVTPFPLGQENRYRPISFEYGGGRFEVSTKGIYFLGKDKDGIDLPPRWISSPLYVIAKTRDSKSGDWGRLLEWRDDDGVVHKWAMPIALLQGDASEVRRELASLGLSMSPNRISRDLLASYLQVFPIEERARCVDRLGWHNDVFVTPSESIGQHEEHVVFQNAHALEPAFSASGKAEDWRASIGRLAKGNSRLIFAISCAFAPSLAALIGEDSGGFHLRGASSCGKTTALKLAASVWGKPSNYTRLWRATSNGLEGLAAMHNDGLLILDELSQIDPKEAGEAAYLLANGQGKTRASKNGMIRAAAQWRLFFLSAGEESLSALMARAGQRANAGQEIRLAEIEADAGANLGVFENLHEFTSAANLALTLNEFTSKHYGAVGVEWLKAIVKDHPQLPKALMQSIDTFVSKCTNPSMSGQIMRVARRFALVAVAGELATHYGLTGWSLSEASKAARTCFKAWIDGFGATGSREDRAILSHVRAFFEAHGASRFDDIKFPNNERIHNRAGFYRQSENEDREYLVLSEIFKNEICQGFDPRLVVSVLKNAGWLEPGSDGKSSQKPRIRGVGSPRCYVLTGKMWGDDESF</sequence>
<evidence type="ECO:0000313" key="2">
    <source>
        <dbReference type="EMBL" id="STX39011.1"/>
    </source>
</evidence>
<organism evidence="2 3">
    <name type="scientific">Legionella feeleii</name>
    <dbReference type="NCBI Taxonomy" id="453"/>
    <lineage>
        <taxon>Bacteria</taxon>
        <taxon>Pseudomonadati</taxon>
        <taxon>Pseudomonadota</taxon>
        <taxon>Gammaproteobacteria</taxon>
        <taxon>Legionellales</taxon>
        <taxon>Legionellaceae</taxon>
        <taxon>Legionella</taxon>
    </lineage>
</organism>
<dbReference type="Pfam" id="PF06048">
    <property type="entry name" value="DUF927"/>
    <property type="match status" value="1"/>
</dbReference>
<protein>
    <submittedName>
        <fullName evidence="2">Inner membrane protein</fullName>
    </submittedName>
</protein>
<dbReference type="InterPro" id="IPR009270">
    <property type="entry name" value="DUF927"/>
</dbReference>
<dbReference type="RefSeq" id="WP_115175618.1">
    <property type="nucleotide sequence ID" value="NZ_UGNY01000001.1"/>
</dbReference>
<dbReference type="EMBL" id="UGNY01000001">
    <property type="protein sequence ID" value="STX39011.1"/>
    <property type="molecule type" value="Genomic_DNA"/>
</dbReference>
<dbReference type="Proteomes" id="UP000254033">
    <property type="component" value="Unassembled WGS sequence"/>
</dbReference>
<reference evidence="2 3" key="1">
    <citation type="submission" date="2018-06" db="EMBL/GenBank/DDBJ databases">
        <authorList>
            <consortium name="Pathogen Informatics"/>
            <person name="Doyle S."/>
        </authorList>
    </citation>
    <scope>NUCLEOTIDE SEQUENCE [LARGE SCALE GENOMIC DNA]</scope>
    <source>
        <strain evidence="2 3">NCTC11978</strain>
    </source>
</reference>
<feature type="domain" description="DUF927" evidence="1">
    <location>
        <begin position="34"/>
        <end position="313"/>
    </location>
</feature>
<dbReference type="AlphaFoldDB" id="A0A378IX04"/>